<sequence>MKKIGKTILIILLGLMLVGIGYSLGGRFFYRSKRRIHGRNFIDRAYNKIMSAAESIEDMENDLEDMENDLEDMENDLEDMEDDLEDMEDDIKSWRDDMDEYFGDEYKKAGTISLEGIKNFFLKSEIAEVIIEINNKDDELYYNIERINPKYFDVEKKGDTISFEDNTPSKFFKNLGFNFKNNSPKIYISLPRNIVFNNFEIKSGVGELDIHDINVEKFNLSAGVGEVNIYDAKISKDAEIKAGVGAVNLKDSKVNNMDIKSGVGSFSFSGTALGKTSVKGGIGEVDLKIDGSEKDYDFDVSSGLGEVIINGKKSKTFLADRQKSGSIAQNSITVKGGIGSVRIRFKD</sequence>
<feature type="coiled-coil region" evidence="1">
    <location>
        <begin position="42"/>
        <end position="104"/>
    </location>
</feature>
<dbReference type="PATRIC" id="fig|999431.4.peg.1669"/>
<dbReference type="Proteomes" id="UP000011708">
    <property type="component" value="Chromosome"/>
</dbReference>
<evidence type="ECO:0000256" key="1">
    <source>
        <dbReference type="SAM" id="Coils"/>
    </source>
</evidence>
<dbReference type="HOGENOM" id="CLU_876995_0_0_12"/>
<dbReference type="Pfam" id="PF13349">
    <property type="entry name" value="DUF4097"/>
    <property type="match status" value="1"/>
</dbReference>
<protein>
    <recommendedName>
        <fullName evidence="2">DUF4097 domain-containing protein</fullName>
    </recommendedName>
</protein>
<gene>
    <name evidence="3" type="ORF">HMPREF9725_01622</name>
</gene>
<dbReference type="Gene3D" id="2.160.20.120">
    <property type="match status" value="1"/>
</dbReference>
<evidence type="ECO:0000313" key="3">
    <source>
        <dbReference type="EMBL" id="EMB29757.1"/>
    </source>
</evidence>
<reference evidence="3" key="1">
    <citation type="submission" date="2012-01" db="EMBL/GenBank/DDBJ databases">
        <title>The Genome Sequence of Treponema denticola H1-T.</title>
        <authorList>
            <consortium name="The Broad Institute Genome Sequencing Platform"/>
            <person name="Earl A."/>
            <person name="Ward D."/>
            <person name="Feldgarden M."/>
            <person name="Gevers D."/>
            <person name="Blanton J.M."/>
            <person name="Fenno C.J."/>
            <person name="Baranova O.V."/>
            <person name="Mathney J."/>
            <person name="Dewhirst F.E."/>
            <person name="Izard J."/>
            <person name="Young S.K."/>
            <person name="Zeng Q."/>
            <person name="Gargeya S."/>
            <person name="Fitzgerald M."/>
            <person name="Haas B."/>
            <person name="Abouelleil A."/>
            <person name="Alvarado L."/>
            <person name="Arachchi H.M."/>
            <person name="Berlin A."/>
            <person name="Chapman S.B."/>
            <person name="Gearin G."/>
            <person name="Goldberg J."/>
            <person name="Griggs A."/>
            <person name="Gujja S."/>
            <person name="Hansen M."/>
            <person name="Heiman D."/>
            <person name="Howarth C."/>
            <person name="Larimer J."/>
            <person name="Lui A."/>
            <person name="MacDonald P.J.P."/>
            <person name="McCowen C."/>
            <person name="Montmayeur A."/>
            <person name="Murphy C."/>
            <person name="Neiman D."/>
            <person name="Pearson M."/>
            <person name="Priest M."/>
            <person name="Roberts A."/>
            <person name="Saif S."/>
            <person name="Shea T."/>
            <person name="Sisk P."/>
            <person name="Stolte C."/>
            <person name="Sykes S."/>
            <person name="Wortman J."/>
            <person name="Nusbaum C."/>
            <person name="Birren B."/>
        </authorList>
    </citation>
    <scope>NUCLEOTIDE SEQUENCE [LARGE SCALE GENOMIC DNA]</scope>
    <source>
        <strain evidence="3">H1-T</strain>
    </source>
</reference>
<dbReference type="InterPro" id="IPR025164">
    <property type="entry name" value="Toastrack_DUF4097"/>
</dbReference>
<name>M2BXK2_TREDN</name>
<comment type="caution">
    <text evidence="3">The sequence shown here is derived from an EMBL/GenBank/DDBJ whole genome shotgun (WGS) entry which is preliminary data.</text>
</comment>
<dbReference type="RefSeq" id="WP_002688939.1">
    <property type="nucleotide sequence ID" value="NZ_CM001794.1"/>
</dbReference>
<keyword evidence="1" id="KW-0175">Coiled coil</keyword>
<dbReference type="Gene3D" id="1.20.1480.30">
    <property type="entry name" value="Designed four-helix bundle protein"/>
    <property type="match status" value="1"/>
</dbReference>
<dbReference type="EMBL" id="AGDW01000016">
    <property type="protein sequence ID" value="EMB29757.1"/>
    <property type="molecule type" value="Genomic_DNA"/>
</dbReference>
<evidence type="ECO:0000259" key="2">
    <source>
        <dbReference type="Pfam" id="PF13349"/>
    </source>
</evidence>
<organism evidence="3">
    <name type="scientific">Treponema denticola H1-T</name>
    <dbReference type="NCBI Taxonomy" id="999431"/>
    <lineage>
        <taxon>Bacteria</taxon>
        <taxon>Pseudomonadati</taxon>
        <taxon>Spirochaetota</taxon>
        <taxon>Spirochaetia</taxon>
        <taxon>Spirochaetales</taxon>
        <taxon>Treponemataceae</taxon>
        <taxon>Treponema</taxon>
    </lineage>
</organism>
<accession>M2BXK2</accession>
<feature type="domain" description="DUF4097" evidence="2">
    <location>
        <begin position="121"/>
        <end position="328"/>
    </location>
</feature>
<proteinExistence type="predicted"/>
<dbReference type="AlphaFoldDB" id="M2BXK2"/>
<dbReference type="SUPFAM" id="SSF58100">
    <property type="entry name" value="Bacterial hemolysins"/>
    <property type="match status" value="1"/>
</dbReference>